<keyword evidence="3" id="KW-0812">Transmembrane</keyword>
<accession>A0A2G8SMR1</accession>
<keyword evidence="6" id="KW-1185">Reference proteome</keyword>
<dbReference type="STRING" id="1077348.A0A2G8SMR1"/>
<dbReference type="EMBL" id="AYKW01000004">
    <property type="protein sequence ID" value="PIL35054.1"/>
    <property type="molecule type" value="Genomic_DNA"/>
</dbReference>
<dbReference type="GO" id="GO:0016616">
    <property type="term" value="F:oxidoreductase activity, acting on the CH-OH group of donors, NAD or NADP as acceptor"/>
    <property type="evidence" value="ECO:0007669"/>
    <property type="project" value="UniProtKB-ARBA"/>
</dbReference>
<proteinExistence type="predicted"/>
<evidence type="ECO:0000256" key="2">
    <source>
        <dbReference type="SAM" id="MobiDB-lite"/>
    </source>
</evidence>
<dbReference type="AlphaFoldDB" id="A0A2G8SMR1"/>
<comment type="caution">
    <text evidence="5">The sequence shown here is derived from an EMBL/GenBank/DDBJ whole genome shotgun (WGS) entry which is preliminary data.</text>
</comment>
<keyword evidence="1" id="KW-0560">Oxidoreductase</keyword>
<gene>
    <name evidence="5" type="ORF">GSI_02841</name>
</gene>
<evidence type="ECO:0000256" key="1">
    <source>
        <dbReference type="ARBA" id="ARBA00023002"/>
    </source>
</evidence>
<dbReference type="PRINTS" id="PR00069">
    <property type="entry name" value="ALDKETRDTASE"/>
</dbReference>
<feature type="domain" description="NADP-dependent oxidoreductase" evidence="4">
    <location>
        <begin position="120"/>
        <end position="368"/>
    </location>
</feature>
<dbReference type="Pfam" id="PF00248">
    <property type="entry name" value="Aldo_ket_red"/>
    <property type="match status" value="1"/>
</dbReference>
<dbReference type="FunFam" id="3.20.20.100:FF:000002">
    <property type="entry name" value="2,5-diketo-D-gluconic acid reductase A"/>
    <property type="match status" value="1"/>
</dbReference>
<dbReference type="Proteomes" id="UP000230002">
    <property type="component" value="Unassembled WGS sequence"/>
</dbReference>
<dbReference type="CDD" id="cd19071">
    <property type="entry name" value="AKR_AKR1-5-like"/>
    <property type="match status" value="1"/>
</dbReference>
<dbReference type="InterPro" id="IPR020471">
    <property type="entry name" value="AKR"/>
</dbReference>
<feature type="region of interest" description="Disordered" evidence="2">
    <location>
        <begin position="1"/>
        <end position="31"/>
    </location>
</feature>
<dbReference type="SUPFAM" id="SSF51430">
    <property type="entry name" value="NAD(P)-linked oxidoreductase"/>
    <property type="match status" value="1"/>
</dbReference>
<evidence type="ECO:0000313" key="6">
    <source>
        <dbReference type="Proteomes" id="UP000230002"/>
    </source>
</evidence>
<reference evidence="5 6" key="1">
    <citation type="journal article" date="2015" name="Sci. Rep.">
        <title>Chromosome-level genome map provides insights into diverse defense mechanisms in the medicinal fungus Ganoderma sinense.</title>
        <authorList>
            <person name="Zhu Y."/>
            <person name="Xu J."/>
            <person name="Sun C."/>
            <person name="Zhou S."/>
            <person name="Xu H."/>
            <person name="Nelson D.R."/>
            <person name="Qian J."/>
            <person name="Song J."/>
            <person name="Luo H."/>
            <person name="Xiang L."/>
            <person name="Li Y."/>
            <person name="Xu Z."/>
            <person name="Ji A."/>
            <person name="Wang L."/>
            <person name="Lu S."/>
            <person name="Hayward A."/>
            <person name="Sun W."/>
            <person name="Li X."/>
            <person name="Schwartz D.C."/>
            <person name="Wang Y."/>
            <person name="Chen S."/>
        </authorList>
    </citation>
    <scope>NUCLEOTIDE SEQUENCE [LARGE SCALE GENOMIC DNA]</scope>
    <source>
        <strain evidence="5 6">ZZ0214-1</strain>
    </source>
</reference>
<dbReference type="PROSITE" id="PS00062">
    <property type="entry name" value="ALDOKETO_REDUCTASE_2"/>
    <property type="match status" value="1"/>
</dbReference>
<sequence length="419" mass="47030">MSPSYHPVPQHELPVPDIEQPKPESNDDLEDFEDDHRRTFSWKRLLFLVLSMAAVFQASYLVAHKVFAPTGRVRLGTPCRGSGRHRNFSSAVNGARLQKHFTLPSGDKIPSVALGVWKAAPNQVGGAVKAALETGYRHIDGAWAYQNEEEVGEALRASGVPRDQVWLTSKLWNSFHAPEDVEPALDDSLKKLGVDYLDLYLIHWPIAVKKGTDSEIDEALTANPYPTWKKLEELVDKGKVRNIGVSNFNIPRLRNLTGNPLKYKPAVNQVELSFWNPQPELLKWAKENELLLEAYSPLGSNDLVKETFNVPEVKEISRALSITPAQVIISWHVQRGTIVLPKSVTPSRVEENYHVRRLPAELFNKLETAAQAHPPRRVVNPSKRYNLGYDIFDDDGGVVVPDEDDVGERSGPGRWRQGV</sequence>
<keyword evidence="3" id="KW-1133">Transmembrane helix</keyword>
<dbReference type="PROSITE" id="PS00798">
    <property type="entry name" value="ALDOKETO_REDUCTASE_1"/>
    <property type="match status" value="1"/>
</dbReference>
<dbReference type="OrthoDB" id="416253at2759"/>
<evidence type="ECO:0000313" key="5">
    <source>
        <dbReference type="EMBL" id="PIL35054.1"/>
    </source>
</evidence>
<organism evidence="5 6">
    <name type="scientific">Ganoderma sinense ZZ0214-1</name>
    <dbReference type="NCBI Taxonomy" id="1077348"/>
    <lineage>
        <taxon>Eukaryota</taxon>
        <taxon>Fungi</taxon>
        <taxon>Dikarya</taxon>
        <taxon>Basidiomycota</taxon>
        <taxon>Agaricomycotina</taxon>
        <taxon>Agaricomycetes</taxon>
        <taxon>Polyporales</taxon>
        <taxon>Polyporaceae</taxon>
        <taxon>Ganoderma</taxon>
    </lineage>
</organism>
<evidence type="ECO:0000259" key="4">
    <source>
        <dbReference type="Pfam" id="PF00248"/>
    </source>
</evidence>
<evidence type="ECO:0000256" key="3">
    <source>
        <dbReference type="SAM" id="Phobius"/>
    </source>
</evidence>
<dbReference type="Gene3D" id="3.20.20.100">
    <property type="entry name" value="NADP-dependent oxidoreductase domain"/>
    <property type="match status" value="1"/>
</dbReference>
<dbReference type="InterPro" id="IPR036812">
    <property type="entry name" value="NAD(P)_OxRdtase_dom_sf"/>
</dbReference>
<dbReference type="PANTHER" id="PTHR11732">
    <property type="entry name" value="ALDO/KETO REDUCTASE"/>
    <property type="match status" value="1"/>
</dbReference>
<keyword evidence="3" id="KW-0472">Membrane</keyword>
<dbReference type="InterPro" id="IPR023210">
    <property type="entry name" value="NADP_OxRdtase_dom"/>
</dbReference>
<protein>
    <recommendedName>
        <fullName evidence="4">NADP-dependent oxidoreductase domain-containing protein</fullName>
    </recommendedName>
</protein>
<name>A0A2G8SMR1_9APHY</name>
<dbReference type="InterPro" id="IPR018170">
    <property type="entry name" value="Aldo/ket_reductase_CS"/>
</dbReference>
<feature type="transmembrane region" description="Helical" evidence="3">
    <location>
        <begin position="45"/>
        <end position="63"/>
    </location>
</feature>